<keyword evidence="5 8" id="KW-0472">Membrane</keyword>
<name>A0AA35X3M1_GEOBA</name>
<evidence type="ECO:0000256" key="4">
    <source>
        <dbReference type="ARBA" id="ARBA00022989"/>
    </source>
</evidence>
<feature type="transmembrane region" description="Helical" evidence="8">
    <location>
        <begin position="483"/>
        <end position="502"/>
    </location>
</feature>
<feature type="transmembrane region" description="Helical" evidence="8">
    <location>
        <begin position="404"/>
        <end position="424"/>
    </location>
</feature>
<dbReference type="GO" id="GO:0016020">
    <property type="term" value="C:membrane"/>
    <property type="evidence" value="ECO:0007669"/>
    <property type="project" value="UniProtKB-SubCell"/>
</dbReference>
<feature type="transmembrane region" description="Helical" evidence="8">
    <location>
        <begin position="268"/>
        <end position="290"/>
    </location>
</feature>
<feature type="transmembrane region" description="Helical" evidence="8">
    <location>
        <begin position="156"/>
        <end position="178"/>
    </location>
</feature>
<comment type="catalytic activity">
    <reaction evidence="6">
        <text>a ubiquinone + NADH + 5 H(+)(in) = a ubiquinol + NAD(+) + 4 H(+)(out)</text>
        <dbReference type="Rhea" id="RHEA:29091"/>
        <dbReference type="Rhea" id="RHEA-COMP:9565"/>
        <dbReference type="Rhea" id="RHEA-COMP:9566"/>
        <dbReference type="ChEBI" id="CHEBI:15378"/>
        <dbReference type="ChEBI" id="CHEBI:16389"/>
        <dbReference type="ChEBI" id="CHEBI:17976"/>
        <dbReference type="ChEBI" id="CHEBI:57540"/>
        <dbReference type="ChEBI" id="CHEBI:57945"/>
        <dbReference type="EC" id="7.1.1.2"/>
    </reaction>
</comment>
<sequence length="521" mass="55689">NLHLLTPEFALAGFALVVFLLDLFVPNDRKHLLGWLSALGLVGLAVLSVLMLSGEKESLYNGLLAVDDYSLFFKVFFLAIGVFIILSSIDYVKLHLNHPGEFYGLLLFSILGMNLMAMSRELLTAYISLELLSFSLYVMVAYALGNPKSNEGSLKYIIIGALSSAILLYGISMVYSTLGVTKFEAIAQSLIDLSSVSPALWAGLALVIAGLGFKLAAVPFHMWAPDAYEGAPLPVTAYLAIASKAAAFALVLRLLAEAFVPVTERWDQWQIIIVVLAALSMVVGNLVALAQSNLKRLMAYSSVGHVGYILAGIAVLAPDSLMGANGVIFYLVGYSVTSMVVFAALIAFFNATGQEEIPDLAGLADRQPFLAMAIAIGLFSLSGLPIFVGFTIKFYLFTAVANEGYLWLAGLAILTSLISLYYYLQVIRQMYIQPALVAPAQSDHDEVEAEEGASGEGEDDEHTHTPAHHESSADYIPLPRPSAALIFVVALGLIATIALGVYPAPLLELVEAASAAIIPGG</sequence>
<feature type="compositionally biased region" description="Acidic residues" evidence="7">
    <location>
        <begin position="445"/>
        <end position="460"/>
    </location>
</feature>
<dbReference type="NCBIfam" id="TIGR01770">
    <property type="entry name" value="NDH_I_N"/>
    <property type="match status" value="1"/>
</dbReference>
<keyword evidence="11" id="KW-1185">Reference proteome</keyword>
<dbReference type="InterPro" id="IPR001750">
    <property type="entry name" value="ND/Mrp_TM"/>
</dbReference>
<dbReference type="AlphaFoldDB" id="A0AA35X3M1"/>
<feature type="transmembrane region" description="Helical" evidence="8">
    <location>
        <begin position="235"/>
        <end position="256"/>
    </location>
</feature>
<evidence type="ECO:0000256" key="3">
    <source>
        <dbReference type="ARBA" id="ARBA00022692"/>
    </source>
</evidence>
<feature type="transmembrane region" description="Helical" evidence="8">
    <location>
        <begin position="198"/>
        <end position="223"/>
    </location>
</feature>
<evidence type="ECO:0000256" key="1">
    <source>
        <dbReference type="ARBA" id="ARBA00004141"/>
    </source>
</evidence>
<keyword evidence="3 8" id="KW-0812">Transmembrane</keyword>
<evidence type="ECO:0000256" key="5">
    <source>
        <dbReference type="ARBA" id="ARBA00023136"/>
    </source>
</evidence>
<feature type="transmembrane region" description="Helical" evidence="8">
    <location>
        <begin position="101"/>
        <end position="119"/>
    </location>
</feature>
<feature type="transmembrane region" description="Helical" evidence="8">
    <location>
        <begin position="369"/>
        <end position="392"/>
    </location>
</feature>
<evidence type="ECO:0000259" key="9">
    <source>
        <dbReference type="Pfam" id="PF00361"/>
    </source>
</evidence>
<feature type="transmembrane region" description="Helical" evidence="8">
    <location>
        <begin position="71"/>
        <end position="89"/>
    </location>
</feature>
<reference evidence="10" key="1">
    <citation type="submission" date="2023-03" db="EMBL/GenBank/DDBJ databases">
        <authorList>
            <person name="Steffen K."/>
            <person name="Cardenas P."/>
        </authorList>
    </citation>
    <scope>NUCLEOTIDE SEQUENCE</scope>
</reference>
<organism evidence="10 11">
    <name type="scientific">Geodia barretti</name>
    <name type="common">Barrett's horny sponge</name>
    <dbReference type="NCBI Taxonomy" id="519541"/>
    <lineage>
        <taxon>Eukaryota</taxon>
        <taxon>Metazoa</taxon>
        <taxon>Porifera</taxon>
        <taxon>Demospongiae</taxon>
        <taxon>Heteroscleromorpha</taxon>
        <taxon>Tetractinellida</taxon>
        <taxon>Astrophorina</taxon>
        <taxon>Geodiidae</taxon>
        <taxon>Geodia</taxon>
    </lineage>
</organism>
<evidence type="ECO:0000313" key="11">
    <source>
        <dbReference type="Proteomes" id="UP001174909"/>
    </source>
</evidence>
<evidence type="ECO:0000256" key="7">
    <source>
        <dbReference type="SAM" id="MobiDB-lite"/>
    </source>
</evidence>
<dbReference type="Proteomes" id="UP001174909">
    <property type="component" value="Unassembled WGS sequence"/>
</dbReference>
<feature type="transmembrane region" description="Helical" evidence="8">
    <location>
        <begin position="328"/>
        <end position="349"/>
    </location>
</feature>
<gene>
    <name evidence="10" type="ORF">GBAR_LOCUS21491</name>
</gene>
<comment type="caution">
    <text evidence="10">The sequence shown here is derived from an EMBL/GenBank/DDBJ whole genome shotgun (WGS) entry which is preliminary data.</text>
</comment>
<dbReference type="InterPro" id="IPR010096">
    <property type="entry name" value="NADH-Q_OxRdtase_suN/2"/>
</dbReference>
<feature type="transmembrane region" description="Helical" evidence="8">
    <location>
        <begin position="125"/>
        <end position="144"/>
    </location>
</feature>
<dbReference type="PANTHER" id="PTHR22773">
    <property type="entry name" value="NADH DEHYDROGENASE"/>
    <property type="match status" value="1"/>
</dbReference>
<dbReference type="EC" id="7.1.1.2" evidence="2"/>
<dbReference type="GO" id="GO:0042773">
    <property type="term" value="P:ATP synthesis coupled electron transport"/>
    <property type="evidence" value="ECO:0007669"/>
    <property type="project" value="InterPro"/>
</dbReference>
<evidence type="ECO:0000256" key="6">
    <source>
        <dbReference type="ARBA" id="ARBA00049551"/>
    </source>
</evidence>
<dbReference type="Pfam" id="PF00361">
    <property type="entry name" value="Proton_antipo_M"/>
    <property type="match status" value="1"/>
</dbReference>
<feature type="compositionally biased region" description="Basic and acidic residues" evidence="7">
    <location>
        <begin position="461"/>
        <end position="472"/>
    </location>
</feature>
<evidence type="ECO:0000256" key="2">
    <source>
        <dbReference type="ARBA" id="ARBA00012944"/>
    </source>
</evidence>
<feature type="non-terminal residue" evidence="10">
    <location>
        <position position="1"/>
    </location>
</feature>
<feature type="transmembrane region" description="Helical" evidence="8">
    <location>
        <begin position="32"/>
        <end position="51"/>
    </location>
</feature>
<protein>
    <recommendedName>
        <fullName evidence="2">NADH:ubiquinone reductase (H(+)-translocating)</fullName>
        <ecNumber evidence="2">7.1.1.2</ecNumber>
    </recommendedName>
</protein>
<proteinExistence type="inferred from homology"/>
<feature type="domain" description="NADH:quinone oxidoreductase/Mrp antiporter transmembrane" evidence="9">
    <location>
        <begin position="119"/>
        <end position="419"/>
    </location>
</feature>
<evidence type="ECO:0000256" key="8">
    <source>
        <dbReference type="SAM" id="Phobius"/>
    </source>
</evidence>
<dbReference type="EMBL" id="CASHTH010002999">
    <property type="protein sequence ID" value="CAI8038546.1"/>
    <property type="molecule type" value="Genomic_DNA"/>
</dbReference>
<accession>A0AA35X3M1</accession>
<dbReference type="HAMAP" id="MF_00445">
    <property type="entry name" value="NDH1_NuoN_1"/>
    <property type="match status" value="1"/>
</dbReference>
<evidence type="ECO:0000313" key="10">
    <source>
        <dbReference type="EMBL" id="CAI8038546.1"/>
    </source>
</evidence>
<comment type="subcellular location">
    <subcellularLocation>
        <location evidence="1">Membrane</location>
        <topology evidence="1">Multi-pass membrane protein</topology>
    </subcellularLocation>
</comment>
<keyword evidence="4 8" id="KW-1133">Transmembrane helix</keyword>
<dbReference type="GO" id="GO:0008137">
    <property type="term" value="F:NADH dehydrogenase (ubiquinone) activity"/>
    <property type="evidence" value="ECO:0007669"/>
    <property type="project" value="UniProtKB-EC"/>
</dbReference>
<feature type="transmembrane region" description="Helical" evidence="8">
    <location>
        <begin position="297"/>
        <end position="316"/>
    </location>
</feature>
<feature type="transmembrane region" description="Helical" evidence="8">
    <location>
        <begin position="6"/>
        <end position="25"/>
    </location>
</feature>
<feature type="region of interest" description="Disordered" evidence="7">
    <location>
        <begin position="443"/>
        <end position="475"/>
    </location>
</feature>